<comment type="caution">
    <text evidence="2">The sequence shown here is derived from an EMBL/GenBank/DDBJ whole genome shotgun (WGS) entry which is preliminary data.</text>
</comment>
<organism evidence="2 3">
    <name type="scientific">Thalassiosira oceanica</name>
    <name type="common">Marine diatom</name>
    <dbReference type="NCBI Taxonomy" id="159749"/>
    <lineage>
        <taxon>Eukaryota</taxon>
        <taxon>Sar</taxon>
        <taxon>Stramenopiles</taxon>
        <taxon>Ochrophyta</taxon>
        <taxon>Bacillariophyta</taxon>
        <taxon>Coscinodiscophyceae</taxon>
        <taxon>Thalassiosirophycidae</taxon>
        <taxon>Thalassiosirales</taxon>
        <taxon>Thalassiosiraceae</taxon>
        <taxon>Thalassiosira</taxon>
    </lineage>
</organism>
<reference evidence="2 3" key="1">
    <citation type="journal article" date="2012" name="Genome Biol.">
        <title>Genome and low-iron response of an oceanic diatom adapted to chronic iron limitation.</title>
        <authorList>
            <person name="Lommer M."/>
            <person name="Specht M."/>
            <person name="Roy A.S."/>
            <person name="Kraemer L."/>
            <person name="Andreson R."/>
            <person name="Gutowska M.A."/>
            <person name="Wolf J."/>
            <person name="Bergner S.V."/>
            <person name="Schilhabel M.B."/>
            <person name="Klostermeier U.C."/>
            <person name="Beiko R.G."/>
            <person name="Rosenstiel P."/>
            <person name="Hippler M."/>
            <person name="Laroche J."/>
        </authorList>
    </citation>
    <scope>NUCLEOTIDE SEQUENCE [LARGE SCALE GENOMIC DNA]</scope>
    <source>
        <strain evidence="2 3">CCMP1005</strain>
    </source>
</reference>
<accession>K0SD87</accession>
<dbReference type="EMBL" id="AGNL01023992">
    <property type="protein sequence ID" value="EJK58911.1"/>
    <property type="molecule type" value="Genomic_DNA"/>
</dbReference>
<feature type="non-terminal residue" evidence="2">
    <location>
        <position position="78"/>
    </location>
</feature>
<feature type="compositionally biased region" description="Basic and acidic residues" evidence="1">
    <location>
        <begin position="58"/>
        <end position="71"/>
    </location>
</feature>
<dbReference type="AlphaFoldDB" id="K0SD87"/>
<evidence type="ECO:0000313" key="2">
    <source>
        <dbReference type="EMBL" id="EJK58911.1"/>
    </source>
</evidence>
<feature type="region of interest" description="Disordered" evidence="1">
    <location>
        <begin position="1"/>
        <end position="78"/>
    </location>
</feature>
<dbReference type="Proteomes" id="UP000266841">
    <property type="component" value="Unassembled WGS sequence"/>
</dbReference>
<evidence type="ECO:0000313" key="3">
    <source>
        <dbReference type="Proteomes" id="UP000266841"/>
    </source>
</evidence>
<gene>
    <name evidence="2" type="ORF">THAOC_20929</name>
</gene>
<proteinExistence type="predicted"/>
<sequence>MKQRRGPLQQPDPLRQGRAQDVRGAGRHNNEDELLRHPGGDGAVPPAPGKVAVASDNQRSESGGEARDPALARRSSTP</sequence>
<feature type="compositionally biased region" description="Basic and acidic residues" evidence="1">
    <location>
        <begin position="28"/>
        <end position="39"/>
    </location>
</feature>
<name>K0SD87_THAOC</name>
<keyword evidence="3" id="KW-1185">Reference proteome</keyword>
<protein>
    <submittedName>
        <fullName evidence="2">Uncharacterized protein</fullName>
    </submittedName>
</protein>
<evidence type="ECO:0000256" key="1">
    <source>
        <dbReference type="SAM" id="MobiDB-lite"/>
    </source>
</evidence>